<dbReference type="RefSeq" id="WP_198061503.1">
    <property type="nucleotide sequence ID" value="NZ_CP065856.1"/>
</dbReference>
<feature type="transmembrane region" description="Helical" evidence="18">
    <location>
        <begin position="475"/>
        <end position="494"/>
    </location>
</feature>
<dbReference type="GeneID" id="60590540"/>
<proteinExistence type="inferred from homology"/>
<comment type="similarity">
    <text evidence="5">Belongs to the STT3 family.</text>
</comment>
<feature type="compositionally biased region" description="Low complexity" evidence="17">
    <location>
        <begin position="969"/>
        <end position="1027"/>
    </location>
</feature>
<feature type="transmembrane region" description="Helical" evidence="18">
    <location>
        <begin position="21"/>
        <end position="39"/>
    </location>
</feature>
<feature type="transmembrane region" description="Helical" evidence="18">
    <location>
        <begin position="394"/>
        <end position="414"/>
    </location>
</feature>
<dbReference type="Gene3D" id="3.40.50.12610">
    <property type="match status" value="1"/>
</dbReference>
<evidence type="ECO:0000259" key="19">
    <source>
        <dbReference type="Pfam" id="PF02516"/>
    </source>
</evidence>
<evidence type="ECO:0000256" key="6">
    <source>
        <dbReference type="ARBA" id="ARBA00012602"/>
    </source>
</evidence>
<keyword evidence="10" id="KW-0479">Metal-binding</keyword>
<comment type="subcellular location">
    <subcellularLocation>
        <location evidence="3">Cell membrane</location>
        <topology evidence="3">Multi-pass membrane protein</topology>
    </subcellularLocation>
</comment>
<evidence type="ECO:0000256" key="8">
    <source>
        <dbReference type="ARBA" id="ARBA00022679"/>
    </source>
</evidence>
<dbReference type="EMBL" id="CP065856">
    <property type="protein sequence ID" value="QPV62705.1"/>
    <property type="molecule type" value="Genomic_DNA"/>
</dbReference>
<feature type="domain" description="AglB-like core" evidence="21">
    <location>
        <begin position="515"/>
        <end position="629"/>
    </location>
</feature>
<keyword evidence="23" id="KW-1185">Reference proteome</keyword>
<dbReference type="Proteomes" id="UP000595001">
    <property type="component" value="Chromosome"/>
</dbReference>
<evidence type="ECO:0000256" key="18">
    <source>
        <dbReference type="SAM" id="Phobius"/>
    </source>
</evidence>
<dbReference type="GO" id="GO:0046872">
    <property type="term" value="F:metal ion binding"/>
    <property type="evidence" value="ECO:0007669"/>
    <property type="project" value="UniProtKB-KW"/>
</dbReference>
<keyword evidence="8 22" id="KW-0808">Transferase</keyword>
<feature type="transmembrane region" description="Helical" evidence="18">
    <location>
        <begin position="421"/>
        <end position="437"/>
    </location>
</feature>
<evidence type="ECO:0000256" key="16">
    <source>
        <dbReference type="ARBA" id="ARBA00034066"/>
    </source>
</evidence>
<comment type="catalytic activity">
    <reaction evidence="16">
        <text>an archaeal dolichyl phosphooligosaccharide + [protein]-L-asparagine = an archaeal dolichyl phosphate + a glycoprotein with the oligosaccharide chain attached by N-beta-D-glycosyl linkage to a protein L-asparagine.</text>
        <dbReference type="EC" id="2.4.99.21"/>
    </reaction>
</comment>
<evidence type="ECO:0000256" key="15">
    <source>
        <dbReference type="ARBA" id="ARBA00030679"/>
    </source>
</evidence>
<dbReference type="InterPro" id="IPR026410">
    <property type="entry name" value="OlisacTrfase_arch"/>
</dbReference>
<evidence type="ECO:0000256" key="10">
    <source>
        <dbReference type="ARBA" id="ARBA00022723"/>
    </source>
</evidence>
<evidence type="ECO:0000256" key="13">
    <source>
        <dbReference type="ARBA" id="ARBA00023136"/>
    </source>
</evidence>
<evidence type="ECO:0000256" key="7">
    <source>
        <dbReference type="ARBA" id="ARBA00022676"/>
    </source>
</evidence>
<feature type="transmembrane region" description="Helical" evidence="18">
    <location>
        <begin position="180"/>
        <end position="200"/>
    </location>
</feature>
<dbReference type="NCBIfam" id="TIGR04154">
    <property type="entry name" value="archaeo_STT3"/>
    <property type="match status" value="1"/>
</dbReference>
<feature type="transmembrane region" description="Helical" evidence="18">
    <location>
        <begin position="243"/>
        <end position="262"/>
    </location>
</feature>
<evidence type="ECO:0000256" key="4">
    <source>
        <dbReference type="ARBA" id="ARBA00004922"/>
    </source>
</evidence>
<evidence type="ECO:0000256" key="1">
    <source>
        <dbReference type="ARBA" id="ARBA00001936"/>
    </source>
</evidence>
<feature type="transmembrane region" description="Helical" evidence="18">
    <location>
        <begin position="221"/>
        <end position="237"/>
    </location>
</feature>
<feature type="transmembrane region" description="Helical" evidence="18">
    <location>
        <begin position="123"/>
        <end position="144"/>
    </location>
</feature>
<sequence>MSQWRGQIQNIDEPGDLAEVVGEYYHIPAIVALLGFMLWSRVRDWQEFLIDGTVFFSGNDPWYHYRMVKYTVQHWPETSPFDPWTQFPLGTHSSQFGTVMDQLVATAALVVGLGNPSDHTVRLVVLFAPAVFGTLVAIPTYFLGKRLAGKFAGVFAVAVLALAGSTFAQRGTVGFYDHHVAEALFMTTAVLATMVAVSVAEEEKPVWELFRARDVAALRRPVGWSLVAGAAVAIYLWTWAPGVFLVGILGVFFMVEICSEYAHGESPEHVAITGALTLSTAGVLSLAVMENAGIGATSYSLLQPMLAFGVAAGCVFLAWFAREWESRDLANYQYPAAVGGILVVLAGAMALLLPDLWGFLTNQITRVVGLTVTDTAQTVGEAQSLPFGELFPRYGFTVFIALLGVAYVAVRQFYDRPRAEMTLVSVWTVFLLLATLTQQRFDYYLAIAVATMSAMVLGELARFSGLSAPDTDIETYQLLTIGAIVLVVFAPLVYPTPLAMQMTSAPNGPGQAQPAWNETLGWMQTNAPDQGTYGGADNAEEVPYYGTFENTEDFDYPEGYYGTLSWWDYGHWITVMGEQMPTANPFQQGANQAANFLLSTDESHASEVMTDLSEDDAQSRFVTVDWKMAETTTSYQRAGAGPLRIGGKYFAPFAFYSDGNISQNDYYRPLYYQTGQQDRVQYRIFQRHQQAYYNSTAVRLYRFHGSASEPAPVVLDWEIEDIQGQQVPISNGTRRFGSMAEAREYVESDPTSQIGGFGSYPEERVPALEHYRMVQGSNTTSTESVRKQLALRKEAEGAFQTSLRQPGVLGALQPKSSNWVKAFERVPGGTIEGEGPANATVTAAVEMQVPSTNSTFVYRQEARTGDDGTFEMTVPYSTTGYGEWTTEEGYTEPSVTANTSYQLRTDAVTNDTHAFRYRGTVDVTEGQVLGEDESASTVTLEKGQEQALQNGQSDDETTGNETTDDGSADDGTANDGTSGDTSTSDTATATATPSDTGTATDTGTDTATDTGTATGTDSATNGSTGSALVDPSAPATLIALLGGGLLSVVGLTKRD</sequence>
<evidence type="ECO:0000256" key="12">
    <source>
        <dbReference type="ARBA" id="ARBA00022989"/>
    </source>
</evidence>
<dbReference type="PANTHER" id="PTHR13872:SF1">
    <property type="entry name" value="DOLICHYL-DIPHOSPHOOLIGOSACCHARIDE--PROTEIN GLYCOSYLTRANSFERASE SUBUNIT STT3B"/>
    <property type="match status" value="1"/>
</dbReference>
<dbReference type="AlphaFoldDB" id="A0A7T3FXU2"/>
<reference evidence="22 23" key="1">
    <citation type="submission" date="2020-12" db="EMBL/GenBank/DDBJ databases">
        <title>Halosimplex halophilum sp. nov. and Halosimplex salinum sp. nov., two new members of the genus Halosimplex.</title>
        <authorList>
            <person name="Cui H.L."/>
        </authorList>
    </citation>
    <scope>NUCLEOTIDE SEQUENCE [LARGE SCALE GENOMIC DNA]</scope>
    <source>
        <strain evidence="22 23">YGH94</strain>
    </source>
</reference>
<keyword evidence="7" id="KW-0328">Glycosyltransferase</keyword>
<keyword evidence="13 18" id="KW-0472">Membrane</keyword>
<gene>
    <name evidence="22" type="ORF">I7X12_18565</name>
</gene>
<keyword evidence="9 18" id="KW-0812">Transmembrane</keyword>
<comment type="cofactor">
    <cofactor evidence="1">
        <name>Mn(2+)</name>
        <dbReference type="ChEBI" id="CHEBI:29035"/>
    </cofactor>
</comment>
<feature type="transmembrane region" description="Helical" evidence="18">
    <location>
        <begin position="269"/>
        <end position="289"/>
    </location>
</feature>
<evidence type="ECO:0000256" key="11">
    <source>
        <dbReference type="ARBA" id="ARBA00022842"/>
    </source>
</evidence>
<feature type="domain" description="Oligosaccharyl transferase STT3 N-terminal" evidence="19">
    <location>
        <begin position="50"/>
        <end position="464"/>
    </location>
</feature>
<dbReference type="GO" id="GO:0004576">
    <property type="term" value="F:oligosaccharyl transferase activity"/>
    <property type="evidence" value="ECO:0007669"/>
    <property type="project" value="InterPro"/>
</dbReference>
<dbReference type="InterPro" id="IPR048307">
    <property type="entry name" value="STT3_N"/>
</dbReference>
<feature type="region of interest" description="Disordered" evidence="17">
    <location>
        <begin position="926"/>
        <end position="1030"/>
    </location>
</feature>
<evidence type="ECO:0000256" key="9">
    <source>
        <dbReference type="ARBA" id="ARBA00022692"/>
    </source>
</evidence>
<evidence type="ECO:0000256" key="2">
    <source>
        <dbReference type="ARBA" id="ARBA00001946"/>
    </source>
</evidence>
<comment type="pathway">
    <text evidence="4">Protein modification; protein glycosylation.</text>
</comment>
<evidence type="ECO:0000256" key="17">
    <source>
        <dbReference type="SAM" id="MobiDB-lite"/>
    </source>
</evidence>
<feature type="transmembrane region" description="Helical" evidence="18">
    <location>
        <begin position="151"/>
        <end position="168"/>
    </location>
</feature>
<evidence type="ECO:0000313" key="22">
    <source>
        <dbReference type="EMBL" id="QPV62705.1"/>
    </source>
</evidence>
<dbReference type="Pfam" id="PF18079">
    <property type="entry name" value="AglB_L1"/>
    <property type="match status" value="1"/>
</dbReference>
<dbReference type="InterPro" id="IPR041154">
    <property type="entry name" value="AglB_P1"/>
</dbReference>
<feature type="transmembrane region" description="Helical" evidence="18">
    <location>
        <begin position="332"/>
        <end position="353"/>
    </location>
</feature>
<keyword evidence="12 18" id="KW-1133">Transmembrane helix</keyword>
<comment type="cofactor">
    <cofactor evidence="2">
        <name>Mg(2+)</name>
        <dbReference type="ChEBI" id="CHEBI:18420"/>
    </cofactor>
</comment>
<dbReference type="InterPro" id="IPR003674">
    <property type="entry name" value="Oligo_trans_STT3"/>
</dbReference>
<keyword evidence="14" id="KW-0464">Manganese</keyword>
<dbReference type="Pfam" id="PF02516">
    <property type="entry name" value="STT3"/>
    <property type="match status" value="1"/>
</dbReference>
<dbReference type="Pfam" id="PF22627">
    <property type="entry name" value="AglB_core-like"/>
    <property type="match status" value="1"/>
</dbReference>
<evidence type="ECO:0000256" key="3">
    <source>
        <dbReference type="ARBA" id="ARBA00004651"/>
    </source>
</evidence>
<accession>A0A7T3FXU2</accession>
<feature type="domain" description="Archaeal glycosylation protein B peripheral" evidence="20">
    <location>
        <begin position="828"/>
        <end position="928"/>
    </location>
</feature>
<evidence type="ECO:0000259" key="21">
    <source>
        <dbReference type="Pfam" id="PF22627"/>
    </source>
</evidence>
<dbReference type="UniPathway" id="UPA00378"/>
<protein>
    <recommendedName>
        <fullName evidence="6">dolichyl-phosphooligosaccharide-protein glycotransferase</fullName>
        <ecNumber evidence="6">2.4.99.21</ecNumber>
    </recommendedName>
    <alternativeName>
        <fullName evidence="15">Oligosaccharyl transferase</fullName>
    </alternativeName>
</protein>
<feature type="transmembrane region" description="Helical" evidence="18">
    <location>
        <begin position="443"/>
        <end position="463"/>
    </location>
</feature>
<dbReference type="InterPro" id="IPR054479">
    <property type="entry name" value="AglB-like_core"/>
</dbReference>
<dbReference type="OrthoDB" id="82393at2157"/>
<feature type="transmembrane region" description="Helical" evidence="18">
    <location>
        <begin position="301"/>
        <end position="320"/>
    </location>
</feature>
<dbReference type="GO" id="GO:0005886">
    <property type="term" value="C:plasma membrane"/>
    <property type="evidence" value="ECO:0007669"/>
    <property type="project" value="UniProtKB-SubCell"/>
</dbReference>
<feature type="compositionally biased region" description="Acidic residues" evidence="17">
    <location>
        <begin position="953"/>
        <end position="968"/>
    </location>
</feature>
<keyword evidence="11" id="KW-0460">Magnesium</keyword>
<evidence type="ECO:0000313" key="23">
    <source>
        <dbReference type="Proteomes" id="UP000595001"/>
    </source>
</evidence>
<evidence type="ECO:0000256" key="14">
    <source>
        <dbReference type="ARBA" id="ARBA00023211"/>
    </source>
</evidence>
<dbReference type="PANTHER" id="PTHR13872">
    <property type="entry name" value="DOLICHYL-DIPHOSPHOOLIGOSACCHARIDE--PROTEIN GLYCOSYLTRANSFERASE SUBUNIT"/>
    <property type="match status" value="1"/>
</dbReference>
<evidence type="ECO:0000259" key="20">
    <source>
        <dbReference type="Pfam" id="PF18079"/>
    </source>
</evidence>
<dbReference type="Gene3D" id="2.60.40.3390">
    <property type="match status" value="1"/>
</dbReference>
<dbReference type="EC" id="2.4.99.21" evidence="6"/>
<organism evidence="22 23">
    <name type="scientific">Halosimplex litoreum</name>
    <dbReference type="NCBI Taxonomy" id="1198301"/>
    <lineage>
        <taxon>Archaea</taxon>
        <taxon>Methanobacteriati</taxon>
        <taxon>Methanobacteriota</taxon>
        <taxon>Stenosarchaea group</taxon>
        <taxon>Halobacteria</taxon>
        <taxon>Halobacteriales</taxon>
        <taxon>Haloarculaceae</taxon>
        <taxon>Halosimplex</taxon>
    </lineage>
</organism>
<name>A0A7T3FXU2_9EURY</name>
<evidence type="ECO:0000256" key="5">
    <source>
        <dbReference type="ARBA" id="ARBA00010810"/>
    </source>
</evidence>
<dbReference type="KEGG" id="hlt:I7X12_18565"/>